<feature type="region of interest" description="Disordered" evidence="1">
    <location>
        <begin position="1"/>
        <end position="85"/>
    </location>
</feature>
<accession>A0ABR2HYA6</accession>
<name>A0ABR2HYA6_9PEZI</name>
<feature type="compositionally biased region" description="Polar residues" evidence="1">
    <location>
        <begin position="55"/>
        <end position="69"/>
    </location>
</feature>
<organism evidence="3 4">
    <name type="scientific">Apiospora arundinis</name>
    <dbReference type="NCBI Taxonomy" id="335852"/>
    <lineage>
        <taxon>Eukaryota</taxon>
        <taxon>Fungi</taxon>
        <taxon>Dikarya</taxon>
        <taxon>Ascomycota</taxon>
        <taxon>Pezizomycotina</taxon>
        <taxon>Sordariomycetes</taxon>
        <taxon>Xylariomycetidae</taxon>
        <taxon>Amphisphaeriales</taxon>
        <taxon>Apiosporaceae</taxon>
        <taxon>Apiospora</taxon>
    </lineage>
</organism>
<feature type="transmembrane region" description="Helical" evidence="2">
    <location>
        <begin position="105"/>
        <end position="125"/>
    </location>
</feature>
<dbReference type="Pfam" id="PF11374">
    <property type="entry name" value="DUF3176"/>
    <property type="match status" value="1"/>
</dbReference>
<sequence length="761" mass="81925">MSATFYPLPNTPPGHSHHPPSEIELRNIPSEPSISSSIHDSESTDEYGTHFQDPVHTTSGPDPSQSQAEVCTGGITSRPEDNDEIESLTEPRAQYHVFRYWKWELVSIAVAIGLLVAIIVLISQYHNRSINEWTFPINLTTLLALIATIFRTIILIPITSVISQSKWDWVGRDQVRLLSDIQDIDMASRGPWGAISILPLAAKGNIPALVAAITSILTLATAPFVQQAVITVECERTTQGVAAVPYAHFVPRSGGYSNPAGSPVPGEGSVTSEYDTELMVQSCQAGPDAPDNQIRPSCATGNCTFSDGDPTEDGDDSHSTIAICHQCRDTSSLLIMEDHTIIGGTQMAATSPNGGYIGSLYDTVVNSIVDSNLTWAKSIMGTPDVRRLSNAALLNVTTLAKSNPGEYLSVTCILYTCLRSYRTRIQDGQLHEEELASTLASPELLSDPYPNSPRSMMKHLVAVKSPCRADGVVYAAQNMSAAPNATQLSFCETPDDGGACQTRNVSAPEACIYRQHGRFAHAMRRTLATAFSGTCGNPRGAISCKGAQKNGGPFSSTTKWLLDLQVGANNATVNSPYGDSRSSFRRIDERFGAFAAAVSQRYRASFGAQSYGLNRDHDPADGLAAGEVRGRAAQTLSCTSAQLAWLAFPAALAALTASLLAWAVARSWARRGAQPVWKETLLPLVLYRDRLLLDGGTMEQLGLDNRGLAAGQPVMELGQMAASARNVPVRFRWNEPSSSENGLKKRTRVSVDVDSLLEESG</sequence>
<dbReference type="PANTHER" id="PTHR35394">
    <property type="entry name" value="DUF3176 DOMAIN-CONTAINING PROTEIN"/>
    <property type="match status" value="1"/>
</dbReference>
<evidence type="ECO:0000313" key="3">
    <source>
        <dbReference type="EMBL" id="KAK8855099.1"/>
    </source>
</evidence>
<reference evidence="3 4" key="1">
    <citation type="journal article" date="2024" name="IMA Fungus">
        <title>Apiospora arundinis, a panoply of carbohydrate-active enzymes and secondary metabolites.</title>
        <authorList>
            <person name="Sorensen T."/>
            <person name="Petersen C."/>
            <person name="Muurmann A.T."/>
            <person name="Christiansen J.V."/>
            <person name="Brundto M.L."/>
            <person name="Overgaard C.K."/>
            <person name="Boysen A.T."/>
            <person name="Wollenberg R.D."/>
            <person name="Larsen T.O."/>
            <person name="Sorensen J.L."/>
            <person name="Nielsen K.L."/>
            <person name="Sondergaard T.E."/>
        </authorList>
    </citation>
    <scope>NUCLEOTIDE SEQUENCE [LARGE SCALE GENOMIC DNA]</scope>
    <source>
        <strain evidence="3 4">AAU 773</strain>
    </source>
</reference>
<protein>
    <submittedName>
        <fullName evidence="3">Uncharacterized protein</fullName>
    </submittedName>
</protein>
<keyword evidence="2" id="KW-1133">Transmembrane helix</keyword>
<feature type="transmembrane region" description="Helical" evidence="2">
    <location>
        <begin position="137"/>
        <end position="162"/>
    </location>
</feature>
<feature type="transmembrane region" description="Helical" evidence="2">
    <location>
        <begin position="206"/>
        <end position="225"/>
    </location>
</feature>
<dbReference type="EMBL" id="JAPCWZ010000007">
    <property type="protein sequence ID" value="KAK8855099.1"/>
    <property type="molecule type" value="Genomic_DNA"/>
</dbReference>
<comment type="caution">
    <text evidence="3">The sequence shown here is derived from an EMBL/GenBank/DDBJ whole genome shotgun (WGS) entry which is preliminary data.</text>
</comment>
<gene>
    <name evidence="3" type="ORF">PGQ11_011011</name>
</gene>
<keyword evidence="4" id="KW-1185">Reference proteome</keyword>
<evidence type="ECO:0000256" key="1">
    <source>
        <dbReference type="SAM" id="MobiDB-lite"/>
    </source>
</evidence>
<dbReference type="InterPro" id="IPR021514">
    <property type="entry name" value="DUF3176"/>
</dbReference>
<keyword evidence="2" id="KW-0472">Membrane</keyword>
<dbReference type="PANTHER" id="PTHR35394:SF5">
    <property type="entry name" value="DUF3176 DOMAIN-CONTAINING PROTEIN"/>
    <property type="match status" value="1"/>
</dbReference>
<evidence type="ECO:0000256" key="2">
    <source>
        <dbReference type="SAM" id="Phobius"/>
    </source>
</evidence>
<proteinExistence type="predicted"/>
<dbReference type="Proteomes" id="UP001390339">
    <property type="component" value="Unassembled WGS sequence"/>
</dbReference>
<keyword evidence="2" id="KW-0812">Transmembrane</keyword>
<feature type="compositionally biased region" description="Low complexity" evidence="1">
    <location>
        <begin position="28"/>
        <end position="38"/>
    </location>
</feature>
<feature type="transmembrane region" description="Helical" evidence="2">
    <location>
        <begin position="643"/>
        <end position="665"/>
    </location>
</feature>
<evidence type="ECO:0000313" key="4">
    <source>
        <dbReference type="Proteomes" id="UP001390339"/>
    </source>
</evidence>